<name>A0A1V2JRH7_PSEAZ</name>
<organism evidence="1 2">
    <name type="scientific">Pseudomonas azotoformans</name>
    <dbReference type="NCBI Taxonomy" id="47878"/>
    <lineage>
        <taxon>Bacteria</taxon>
        <taxon>Pseudomonadati</taxon>
        <taxon>Pseudomonadota</taxon>
        <taxon>Gammaproteobacteria</taxon>
        <taxon>Pseudomonadales</taxon>
        <taxon>Pseudomonadaceae</taxon>
        <taxon>Pseudomonas</taxon>
    </lineage>
</organism>
<reference evidence="1 2" key="1">
    <citation type="submission" date="2016-10" db="EMBL/GenBank/DDBJ databases">
        <title>Pseudomonas lactis sp. nov. and Pseudomonas paralactis sp. nov., isolated from bovine raw milk.</title>
        <authorList>
            <person name="Von Neubeck M."/>
            <person name="Huptas C."/>
            <person name="Glueck C."/>
            <person name="Krewinkel M."/>
            <person name="Stoeckel M."/>
            <person name="Stressler T."/>
            <person name="Fischer L."/>
            <person name="Hinrichs J."/>
            <person name="Scherer S."/>
            <person name="Wenning M."/>
        </authorList>
    </citation>
    <scope>NUCLEOTIDE SEQUENCE [LARGE SCALE GENOMIC DNA]</scope>
    <source>
        <strain evidence="1 2">DSM 18862</strain>
    </source>
</reference>
<evidence type="ECO:0000313" key="1">
    <source>
        <dbReference type="EMBL" id="ONH47784.1"/>
    </source>
</evidence>
<dbReference type="AlphaFoldDB" id="A0A1V2JRH7"/>
<keyword evidence="2" id="KW-1185">Reference proteome</keyword>
<dbReference type="Proteomes" id="UP000188559">
    <property type="component" value="Unassembled WGS sequence"/>
</dbReference>
<dbReference type="GeneID" id="57375861"/>
<sequence>MLTPTELSELDKRIGFRADELIAARAERCKAVPKVAGVGEGSIGIRGRPPKSIENPFYQFVGPTSRYGRYPEFALDVIEGVARLDWHDRPIGSGGKSVSLSVRKLAVILESLEKVTAEAVGQILLLAERHSQRYVKAIGIIIPYMLKARPKLLTDEMEGRFD</sequence>
<accession>A0A1V2JRH7</accession>
<dbReference type="EMBL" id="MNPV01000001">
    <property type="protein sequence ID" value="ONH47784.1"/>
    <property type="molecule type" value="Genomic_DNA"/>
</dbReference>
<evidence type="ECO:0000313" key="2">
    <source>
        <dbReference type="Proteomes" id="UP000188559"/>
    </source>
</evidence>
<dbReference type="OrthoDB" id="6925892at2"/>
<gene>
    <name evidence="1" type="ORF">BLL37_00065</name>
</gene>
<protein>
    <submittedName>
        <fullName evidence="1">Uncharacterized protein</fullName>
    </submittedName>
</protein>
<proteinExistence type="predicted"/>
<comment type="caution">
    <text evidence="1">The sequence shown here is derived from an EMBL/GenBank/DDBJ whole genome shotgun (WGS) entry which is preliminary data.</text>
</comment>
<dbReference type="RefSeq" id="WP_071496340.1">
    <property type="nucleotide sequence ID" value="NZ_LT629702.1"/>
</dbReference>